<keyword evidence="1" id="KW-0812">Transmembrane</keyword>
<evidence type="ECO:0000313" key="3">
    <source>
        <dbReference type="EMBL" id="RPA91521.1"/>
    </source>
</evidence>
<dbReference type="SUPFAM" id="SSF49503">
    <property type="entry name" value="Cupredoxins"/>
    <property type="match status" value="1"/>
</dbReference>
<name>A0A3N4J4J0_9PEZI</name>
<dbReference type="OrthoDB" id="2331100at2759"/>
<evidence type="ECO:0000313" key="4">
    <source>
        <dbReference type="Proteomes" id="UP000276215"/>
    </source>
</evidence>
<sequence length="239" mass="26168">MSVHAIALALDVVLFLSLFTDAQRVLVVSVGREGEELALRFSPEEVYANVGDQVQFQFYPLNHSAVQANFERPCVPISNITTGQGFFPGFRLLPLDTKIITTFTVNITHTDPIFFYCSQGRHCQQGFVGVINPLVHPTAIYVCLVARSNVYDRTPKRSLEGFKASASLAPDNLSPGERPSVPTIIPTPRSSNRFNFTNADNDKTITNVGAIVGSILGGVIFLVILVTLVVFPVMRKKGD</sequence>
<dbReference type="Gene3D" id="2.60.40.420">
    <property type="entry name" value="Cupredoxins - blue copper proteins"/>
    <property type="match status" value="1"/>
</dbReference>
<keyword evidence="1" id="KW-0472">Membrane</keyword>
<feature type="chain" id="PRO_5017921465" description="Cupredoxin" evidence="2">
    <location>
        <begin position="23"/>
        <end position="239"/>
    </location>
</feature>
<dbReference type="PANTHER" id="PTHR34883:SF15">
    <property type="entry name" value="EXTRACELLULAR SERINE-RICH PROTEIN"/>
    <property type="match status" value="1"/>
</dbReference>
<dbReference type="EMBL" id="ML120495">
    <property type="protein sequence ID" value="RPA91521.1"/>
    <property type="molecule type" value="Genomic_DNA"/>
</dbReference>
<proteinExistence type="predicted"/>
<gene>
    <name evidence="3" type="ORF">L873DRAFT_1714069</name>
</gene>
<dbReference type="InterPro" id="IPR008972">
    <property type="entry name" value="Cupredoxin"/>
</dbReference>
<feature type="signal peptide" evidence="2">
    <location>
        <begin position="1"/>
        <end position="22"/>
    </location>
</feature>
<evidence type="ECO:0008006" key="5">
    <source>
        <dbReference type="Google" id="ProtNLM"/>
    </source>
</evidence>
<dbReference type="PANTHER" id="PTHR34883">
    <property type="entry name" value="SERINE-RICH PROTEIN, PUTATIVE-RELATED-RELATED"/>
    <property type="match status" value="1"/>
</dbReference>
<keyword evidence="1" id="KW-1133">Transmembrane helix</keyword>
<dbReference type="Proteomes" id="UP000276215">
    <property type="component" value="Unassembled WGS sequence"/>
</dbReference>
<accession>A0A3N4J4J0</accession>
<dbReference type="InterPro" id="IPR052953">
    <property type="entry name" value="Ser-rich/MCO-related"/>
</dbReference>
<protein>
    <recommendedName>
        <fullName evidence="5">Cupredoxin</fullName>
    </recommendedName>
</protein>
<organism evidence="3 4">
    <name type="scientific">Choiromyces venosus 120613-1</name>
    <dbReference type="NCBI Taxonomy" id="1336337"/>
    <lineage>
        <taxon>Eukaryota</taxon>
        <taxon>Fungi</taxon>
        <taxon>Dikarya</taxon>
        <taxon>Ascomycota</taxon>
        <taxon>Pezizomycotina</taxon>
        <taxon>Pezizomycetes</taxon>
        <taxon>Pezizales</taxon>
        <taxon>Tuberaceae</taxon>
        <taxon>Choiromyces</taxon>
    </lineage>
</organism>
<reference evidence="3 4" key="1">
    <citation type="journal article" date="2018" name="Nat. Ecol. Evol.">
        <title>Pezizomycetes genomes reveal the molecular basis of ectomycorrhizal truffle lifestyle.</title>
        <authorList>
            <person name="Murat C."/>
            <person name="Payen T."/>
            <person name="Noel B."/>
            <person name="Kuo A."/>
            <person name="Morin E."/>
            <person name="Chen J."/>
            <person name="Kohler A."/>
            <person name="Krizsan K."/>
            <person name="Balestrini R."/>
            <person name="Da Silva C."/>
            <person name="Montanini B."/>
            <person name="Hainaut M."/>
            <person name="Levati E."/>
            <person name="Barry K.W."/>
            <person name="Belfiori B."/>
            <person name="Cichocki N."/>
            <person name="Clum A."/>
            <person name="Dockter R.B."/>
            <person name="Fauchery L."/>
            <person name="Guy J."/>
            <person name="Iotti M."/>
            <person name="Le Tacon F."/>
            <person name="Lindquist E.A."/>
            <person name="Lipzen A."/>
            <person name="Malagnac F."/>
            <person name="Mello A."/>
            <person name="Molinier V."/>
            <person name="Miyauchi S."/>
            <person name="Poulain J."/>
            <person name="Riccioni C."/>
            <person name="Rubini A."/>
            <person name="Sitrit Y."/>
            <person name="Splivallo R."/>
            <person name="Traeger S."/>
            <person name="Wang M."/>
            <person name="Zifcakova L."/>
            <person name="Wipf D."/>
            <person name="Zambonelli A."/>
            <person name="Paolocci F."/>
            <person name="Nowrousian M."/>
            <person name="Ottonello S."/>
            <person name="Baldrian P."/>
            <person name="Spatafora J.W."/>
            <person name="Henrissat B."/>
            <person name="Nagy L.G."/>
            <person name="Aury J.M."/>
            <person name="Wincker P."/>
            <person name="Grigoriev I.V."/>
            <person name="Bonfante P."/>
            <person name="Martin F.M."/>
        </authorList>
    </citation>
    <scope>NUCLEOTIDE SEQUENCE [LARGE SCALE GENOMIC DNA]</scope>
    <source>
        <strain evidence="3 4">120613-1</strain>
    </source>
</reference>
<dbReference type="STRING" id="1336337.A0A3N4J4J0"/>
<evidence type="ECO:0000256" key="2">
    <source>
        <dbReference type="SAM" id="SignalP"/>
    </source>
</evidence>
<dbReference type="AlphaFoldDB" id="A0A3N4J4J0"/>
<keyword evidence="2" id="KW-0732">Signal</keyword>
<dbReference type="CDD" id="cd00920">
    <property type="entry name" value="Cupredoxin"/>
    <property type="match status" value="1"/>
</dbReference>
<keyword evidence="4" id="KW-1185">Reference proteome</keyword>
<evidence type="ECO:0000256" key="1">
    <source>
        <dbReference type="SAM" id="Phobius"/>
    </source>
</evidence>
<feature type="transmembrane region" description="Helical" evidence="1">
    <location>
        <begin position="208"/>
        <end position="231"/>
    </location>
</feature>